<dbReference type="Proteomes" id="UP000050525">
    <property type="component" value="Unassembled WGS sequence"/>
</dbReference>
<keyword evidence="2" id="KW-1185">Reference proteome</keyword>
<gene>
    <name evidence="1" type="ORF">Y1Q_0016583</name>
</gene>
<comment type="caution">
    <text evidence="1">The sequence shown here is derived from an EMBL/GenBank/DDBJ whole genome shotgun (WGS) entry which is preliminary data.</text>
</comment>
<dbReference type="EMBL" id="AKHW03006004">
    <property type="protein sequence ID" value="KYO24757.1"/>
    <property type="molecule type" value="Genomic_DNA"/>
</dbReference>
<reference evidence="1 2" key="1">
    <citation type="journal article" date="2012" name="Genome Biol.">
        <title>Sequencing three crocodilian genomes to illuminate the evolution of archosaurs and amniotes.</title>
        <authorList>
            <person name="St John J.A."/>
            <person name="Braun E.L."/>
            <person name="Isberg S.R."/>
            <person name="Miles L.G."/>
            <person name="Chong A.Y."/>
            <person name="Gongora J."/>
            <person name="Dalzell P."/>
            <person name="Moran C."/>
            <person name="Bed'hom B."/>
            <person name="Abzhanov A."/>
            <person name="Burgess S.C."/>
            <person name="Cooksey A.M."/>
            <person name="Castoe T.A."/>
            <person name="Crawford N.G."/>
            <person name="Densmore L.D."/>
            <person name="Drew J.C."/>
            <person name="Edwards S.V."/>
            <person name="Faircloth B.C."/>
            <person name="Fujita M.K."/>
            <person name="Greenwold M.J."/>
            <person name="Hoffmann F.G."/>
            <person name="Howard J.M."/>
            <person name="Iguchi T."/>
            <person name="Janes D.E."/>
            <person name="Khan S.Y."/>
            <person name="Kohno S."/>
            <person name="de Koning A.J."/>
            <person name="Lance S.L."/>
            <person name="McCarthy F.M."/>
            <person name="McCormack J.E."/>
            <person name="Merchant M.E."/>
            <person name="Peterson D.G."/>
            <person name="Pollock D.D."/>
            <person name="Pourmand N."/>
            <person name="Raney B.J."/>
            <person name="Roessler K.A."/>
            <person name="Sanford J.R."/>
            <person name="Sawyer R.H."/>
            <person name="Schmidt C.J."/>
            <person name="Triplett E.W."/>
            <person name="Tuberville T.D."/>
            <person name="Venegas-Anaya M."/>
            <person name="Howard J.T."/>
            <person name="Jarvis E.D."/>
            <person name="Guillette L.J.Jr."/>
            <person name="Glenn T.C."/>
            <person name="Green R.E."/>
            <person name="Ray D.A."/>
        </authorList>
    </citation>
    <scope>NUCLEOTIDE SEQUENCE [LARGE SCALE GENOMIC DNA]</scope>
    <source>
        <strain evidence="1">KSC_2009_1</strain>
    </source>
</reference>
<accession>A0A151MJR5</accession>
<name>A0A151MJR5_ALLMI</name>
<organism evidence="1 2">
    <name type="scientific">Alligator mississippiensis</name>
    <name type="common">American alligator</name>
    <dbReference type="NCBI Taxonomy" id="8496"/>
    <lineage>
        <taxon>Eukaryota</taxon>
        <taxon>Metazoa</taxon>
        <taxon>Chordata</taxon>
        <taxon>Craniata</taxon>
        <taxon>Vertebrata</taxon>
        <taxon>Euteleostomi</taxon>
        <taxon>Archelosauria</taxon>
        <taxon>Archosauria</taxon>
        <taxon>Crocodylia</taxon>
        <taxon>Alligatoridae</taxon>
        <taxon>Alligatorinae</taxon>
        <taxon>Alligator</taxon>
    </lineage>
</organism>
<proteinExistence type="predicted"/>
<protein>
    <submittedName>
        <fullName evidence="1">Uncharacterized protein</fullName>
    </submittedName>
</protein>
<evidence type="ECO:0000313" key="1">
    <source>
        <dbReference type="EMBL" id="KYO24757.1"/>
    </source>
</evidence>
<dbReference type="AlphaFoldDB" id="A0A151MJR5"/>
<evidence type="ECO:0000313" key="2">
    <source>
        <dbReference type="Proteomes" id="UP000050525"/>
    </source>
</evidence>
<sequence length="71" mass="7890">MQTPDLQQLFETEGNILLRFYDVDSHLLAAALKATKLGSHRSSTPHCTSGESSECFSSSFIRVRPPLESFC</sequence>